<comment type="caution">
    <text evidence="1">The sequence shown here is derived from an EMBL/GenBank/DDBJ whole genome shotgun (WGS) entry which is preliminary data.</text>
</comment>
<dbReference type="EMBL" id="WHOA01000241">
    <property type="protein sequence ID" value="NOU76512.1"/>
    <property type="molecule type" value="Genomic_DNA"/>
</dbReference>
<name>A0ABX1Y6G9_9BACL</name>
<proteinExistence type="predicted"/>
<protein>
    <submittedName>
        <fullName evidence="1">Uncharacterized protein</fullName>
    </submittedName>
</protein>
<dbReference type="RefSeq" id="WP_171649005.1">
    <property type="nucleotide sequence ID" value="NZ_WHOA01000241.1"/>
</dbReference>
<evidence type="ECO:0000313" key="2">
    <source>
        <dbReference type="Proteomes" id="UP000616779"/>
    </source>
</evidence>
<dbReference type="Proteomes" id="UP000616779">
    <property type="component" value="Unassembled WGS sequence"/>
</dbReference>
<reference evidence="1 2" key="1">
    <citation type="submission" date="2019-10" db="EMBL/GenBank/DDBJ databases">
        <title>Description of Paenibacillus terrestris sp. nov.</title>
        <authorList>
            <person name="Carlier A."/>
            <person name="Qi S."/>
        </authorList>
    </citation>
    <scope>NUCLEOTIDE SEQUENCE [LARGE SCALE GENOMIC DNA]</scope>
    <source>
        <strain evidence="1 2">LMG 31458</strain>
    </source>
</reference>
<evidence type="ECO:0000313" key="1">
    <source>
        <dbReference type="EMBL" id="NOU76512.1"/>
    </source>
</evidence>
<accession>A0ABX1Y6G9</accession>
<gene>
    <name evidence="1" type="ORF">GC098_35005</name>
</gene>
<sequence length="71" mass="8082">MSEYVQFKLEKQKLDDFVAQKFKIVGVKEDLEGAWLDLEHPGGETANLHLTTANARKYYVSLLLKQGQTQA</sequence>
<keyword evidence="2" id="KW-1185">Reference proteome</keyword>
<organism evidence="1 2">
    <name type="scientific">Paenibacillus phytorum</name>
    <dbReference type="NCBI Taxonomy" id="2654977"/>
    <lineage>
        <taxon>Bacteria</taxon>
        <taxon>Bacillati</taxon>
        <taxon>Bacillota</taxon>
        <taxon>Bacilli</taxon>
        <taxon>Bacillales</taxon>
        <taxon>Paenibacillaceae</taxon>
        <taxon>Paenibacillus</taxon>
    </lineage>
</organism>